<dbReference type="AlphaFoldDB" id="A0A1J4K2Q6"/>
<dbReference type="GO" id="GO:0006869">
    <property type="term" value="P:lipid transport"/>
    <property type="evidence" value="ECO:0007669"/>
    <property type="project" value="UniProtKB-UniRule"/>
</dbReference>
<organism evidence="3 4">
    <name type="scientific">Tritrichomonas foetus</name>
    <dbReference type="NCBI Taxonomy" id="1144522"/>
    <lineage>
        <taxon>Eukaryota</taxon>
        <taxon>Metamonada</taxon>
        <taxon>Parabasalia</taxon>
        <taxon>Tritrichomonadida</taxon>
        <taxon>Tritrichomonadidae</taxon>
        <taxon>Tritrichomonas</taxon>
    </lineage>
</organism>
<dbReference type="RefSeq" id="XP_068357150.1">
    <property type="nucleotide sequence ID" value="XM_068506244.1"/>
</dbReference>
<dbReference type="GO" id="GO:0005829">
    <property type="term" value="C:cytosol"/>
    <property type="evidence" value="ECO:0007669"/>
    <property type="project" value="GOC"/>
</dbReference>
<keyword evidence="2" id="KW-0445">Lipid transport</keyword>
<dbReference type="PANTHER" id="PTHR15954:SF4">
    <property type="entry name" value="VACUOLAR PROTEIN SORTING-ASSOCIATED PROTEIN 51 HOMOLOG"/>
    <property type="match status" value="1"/>
</dbReference>
<dbReference type="GO" id="GO:0015031">
    <property type="term" value="P:protein transport"/>
    <property type="evidence" value="ECO:0007669"/>
    <property type="project" value="UniProtKB-UniRule"/>
</dbReference>
<dbReference type="OrthoDB" id="203678at2759"/>
<dbReference type="EMBL" id="MLAK01000808">
    <property type="protein sequence ID" value="OHT04014.1"/>
    <property type="molecule type" value="Genomic_DNA"/>
</dbReference>
<evidence type="ECO:0000256" key="2">
    <source>
        <dbReference type="RuleBase" id="RU368010"/>
    </source>
</evidence>
<comment type="function">
    <text evidence="2">Acts as component of the GARP complex that is involved in retrograde transport from early and late endosomes to the trans-Golgi network (TGN).</text>
</comment>
<dbReference type="GO" id="GO:0000938">
    <property type="term" value="C:GARP complex"/>
    <property type="evidence" value="ECO:0007669"/>
    <property type="project" value="UniProtKB-UniRule"/>
</dbReference>
<dbReference type="GeneID" id="94840948"/>
<gene>
    <name evidence="3" type="ORF">TRFO_28553</name>
</gene>
<dbReference type="PANTHER" id="PTHR15954">
    <property type="entry name" value="VACUOLAR PROTEIN SORTING-ASSOCIATED PROTEIN 51 HOMOLOG"/>
    <property type="match status" value="1"/>
</dbReference>
<dbReference type="GO" id="GO:1990745">
    <property type="term" value="C:EARP complex"/>
    <property type="evidence" value="ECO:0007669"/>
    <property type="project" value="TreeGrafter"/>
</dbReference>
<evidence type="ECO:0000256" key="1">
    <source>
        <dbReference type="ARBA" id="ARBA00006080"/>
    </source>
</evidence>
<evidence type="ECO:0000313" key="4">
    <source>
        <dbReference type="Proteomes" id="UP000179807"/>
    </source>
</evidence>
<dbReference type="GO" id="GO:0016020">
    <property type="term" value="C:membrane"/>
    <property type="evidence" value="ECO:0007669"/>
    <property type="project" value="TreeGrafter"/>
</dbReference>
<dbReference type="GO" id="GO:0007041">
    <property type="term" value="P:lysosomal transport"/>
    <property type="evidence" value="ECO:0007669"/>
    <property type="project" value="TreeGrafter"/>
</dbReference>
<accession>A0A1J4K2Q6</accession>
<dbReference type="VEuPathDB" id="TrichDB:TRFO_28553"/>
<dbReference type="GO" id="GO:0042147">
    <property type="term" value="P:retrograde transport, endosome to Golgi"/>
    <property type="evidence" value="ECO:0007669"/>
    <property type="project" value="UniProtKB-UniRule"/>
</dbReference>
<evidence type="ECO:0000313" key="3">
    <source>
        <dbReference type="EMBL" id="OHT04014.1"/>
    </source>
</evidence>
<dbReference type="Proteomes" id="UP000179807">
    <property type="component" value="Unassembled WGS sequence"/>
</dbReference>
<comment type="subunit">
    <text evidence="2">Component of the Golgi-associated retrograde protein (GARP) complex.</text>
</comment>
<dbReference type="GO" id="GO:0048193">
    <property type="term" value="P:Golgi vesicle transport"/>
    <property type="evidence" value="ECO:0007669"/>
    <property type="project" value="TreeGrafter"/>
</dbReference>
<protein>
    <recommendedName>
        <fullName evidence="2">Vacuolar protein sorting-associated protein 51 homolog</fullName>
    </recommendedName>
</protein>
<dbReference type="GO" id="GO:0032456">
    <property type="term" value="P:endocytic recycling"/>
    <property type="evidence" value="ECO:0007669"/>
    <property type="project" value="TreeGrafter"/>
</dbReference>
<comment type="subcellular location">
    <subcellularLocation>
        <location evidence="2">Golgi apparatus</location>
        <location evidence="2">trans-Golgi network</location>
    </subcellularLocation>
</comment>
<reference evidence="3" key="1">
    <citation type="submission" date="2016-10" db="EMBL/GenBank/DDBJ databases">
        <authorList>
            <person name="Benchimol M."/>
            <person name="Almeida L.G."/>
            <person name="Vasconcelos A.T."/>
            <person name="Perreira-Neves A."/>
            <person name="Rosa I.A."/>
            <person name="Tasca T."/>
            <person name="Bogo M.R."/>
            <person name="de Souza W."/>
        </authorList>
    </citation>
    <scope>NUCLEOTIDE SEQUENCE [LARGE SCALE GENOMIC DNA]</scope>
    <source>
        <strain evidence="3">K</strain>
    </source>
</reference>
<comment type="caution">
    <text evidence="3">The sequence shown here is derived from an EMBL/GenBank/DDBJ whole genome shotgun (WGS) entry which is preliminary data.</text>
</comment>
<sequence length="710" mass="81096">MAEASVDLLRQFYGLDDDEAPENPGDIDGKAFEPEPYFQRLVTSKTVSQLNTECNKIQNEIIQLDSRLQNMVYDNYTKFLQASETVHSMKDGLSSLSAQMKVLNSGLSKVSAKAAEIRKDLGPNREKIQEYVGISRLLERIEFISKLPSKLQAHVDHKNFESAVDIWLSAEKVLETQTHYESFGRIRTECIGIIQNIKTQVQVQMMNEETTSEENMNCVVILIKMQEPAKQLLPKLIEQRKKIDLKLIESVQRSENVFEVINSVNENIVNSCLDFIRSYQSTVLRYSDVLPDTGDREETMDKFLKGYRQDLFKQVTKLFTLEQVCKLNCEDFTKFVMMFSDIIGPIGLFQQKMSFTQWILQKYIISKFNTLVEATINMINTSNPTETIDETFNEVISHFKRESQHLVNDFEVLVRNQPDTKIQILNGATQLFDQLLKKFVAIDPRYALLTFGLTHHFGLKMIPFVFELVSRFDPQSPLLEMSKTLQNDAAITARKCLMLFINNKRKMLSQIIEQGMIATNWLEALTPHDVSTPICLVIEELTLIWGQLDRILGRVNDNASSHSSRSSRNVFSAYSGSVLSGSNVPSFHGLREDNIHQIDRLFATVNRLHLGKEADIECKSVISAIGMYALKTMLEFIRSTTFSCAGFNQMQVDAFFIYQALNEKIEDTALFNALIEELLSSATDRTVDPIPFKMVVLQTIYSRSDHNAKT</sequence>
<dbReference type="InterPro" id="IPR014812">
    <property type="entry name" value="Vps51"/>
</dbReference>
<keyword evidence="4" id="KW-1185">Reference proteome</keyword>
<dbReference type="GO" id="GO:0007030">
    <property type="term" value="P:Golgi organization"/>
    <property type="evidence" value="ECO:0007669"/>
    <property type="project" value="UniProtKB-UniRule"/>
</dbReference>
<keyword evidence="2" id="KW-0813">Transport</keyword>
<keyword evidence="2" id="KW-0653">Protein transport</keyword>
<keyword evidence="2" id="KW-0333">Golgi apparatus</keyword>
<dbReference type="Pfam" id="PF08700">
    <property type="entry name" value="VPS51_Exo84_N"/>
    <property type="match status" value="1"/>
</dbReference>
<proteinExistence type="inferred from homology"/>
<comment type="similarity">
    <text evidence="1 2">Belongs to the VPS51 family.</text>
</comment>
<name>A0A1J4K2Q6_9EUKA</name>